<gene>
    <name evidence="1" type="ORF">HB375_02325</name>
</gene>
<keyword evidence="2" id="KW-1185">Reference proteome</keyword>
<dbReference type="RefSeq" id="WP_167671332.1">
    <property type="nucleotide sequence ID" value="NZ_JAATJS010000001.1"/>
</dbReference>
<proteinExistence type="predicted"/>
<sequence length="48" mass="4982">MPAASSHVIESVDVCAIALDAKTIRAAASGIPFLIISSWLEDLTGAIR</sequence>
<name>A0ABX0VC87_9HYPH</name>
<dbReference type="Proteomes" id="UP000707352">
    <property type="component" value="Unassembled WGS sequence"/>
</dbReference>
<organism evidence="1 2">
    <name type="scientific">Microvirga terricola</name>
    <dbReference type="NCBI Taxonomy" id="2719797"/>
    <lineage>
        <taxon>Bacteria</taxon>
        <taxon>Pseudomonadati</taxon>
        <taxon>Pseudomonadota</taxon>
        <taxon>Alphaproteobacteria</taxon>
        <taxon>Hyphomicrobiales</taxon>
        <taxon>Methylobacteriaceae</taxon>
        <taxon>Microvirga</taxon>
    </lineage>
</organism>
<evidence type="ECO:0000313" key="2">
    <source>
        <dbReference type="Proteomes" id="UP000707352"/>
    </source>
</evidence>
<comment type="caution">
    <text evidence="1">The sequence shown here is derived from an EMBL/GenBank/DDBJ whole genome shotgun (WGS) entry which is preliminary data.</text>
</comment>
<evidence type="ECO:0000313" key="1">
    <source>
        <dbReference type="EMBL" id="NIX75447.1"/>
    </source>
</evidence>
<accession>A0ABX0VC87</accession>
<dbReference type="EMBL" id="JAATJS010000001">
    <property type="protein sequence ID" value="NIX75447.1"/>
    <property type="molecule type" value="Genomic_DNA"/>
</dbReference>
<protein>
    <submittedName>
        <fullName evidence="1">Uncharacterized protein</fullName>
    </submittedName>
</protein>
<reference evidence="1 2" key="1">
    <citation type="submission" date="2020-03" db="EMBL/GenBank/DDBJ databases">
        <title>The genome sequence of Microvirga sp. c23x22.</title>
        <authorList>
            <person name="Zhang X."/>
        </authorList>
    </citation>
    <scope>NUCLEOTIDE SEQUENCE [LARGE SCALE GENOMIC DNA]</scope>
    <source>
        <strain evidence="2">c23x22</strain>
    </source>
</reference>